<comment type="caution">
    <text evidence="2">The sequence shown here is derived from an EMBL/GenBank/DDBJ whole genome shotgun (WGS) entry which is preliminary data.</text>
</comment>
<name>X1DLB0_9ZZZZ</name>
<dbReference type="EMBL" id="BART01037588">
    <property type="protein sequence ID" value="GAH09055.1"/>
    <property type="molecule type" value="Genomic_DNA"/>
</dbReference>
<protein>
    <submittedName>
        <fullName evidence="2">Uncharacterized protein</fullName>
    </submittedName>
</protein>
<gene>
    <name evidence="2" type="ORF">S01H4_62813</name>
</gene>
<proteinExistence type="predicted"/>
<sequence length="54" mass="6412">MMERNIIKRKAPGDWKPVVSRDLSEQQKMDEERYRTQLHSSWAKQPGETIVKKA</sequence>
<reference evidence="2" key="1">
    <citation type="journal article" date="2014" name="Front. Microbiol.">
        <title>High frequency of phylogenetically diverse reductive dehalogenase-homologous genes in deep subseafloor sedimentary metagenomes.</title>
        <authorList>
            <person name="Kawai M."/>
            <person name="Futagami T."/>
            <person name="Toyoda A."/>
            <person name="Takaki Y."/>
            <person name="Nishi S."/>
            <person name="Hori S."/>
            <person name="Arai W."/>
            <person name="Tsubouchi T."/>
            <person name="Morono Y."/>
            <person name="Uchiyama I."/>
            <person name="Ito T."/>
            <person name="Fujiyama A."/>
            <person name="Inagaki F."/>
            <person name="Takami H."/>
        </authorList>
    </citation>
    <scope>NUCLEOTIDE SEQUENCE</scope>
    <source>
        <strain evidence="2">Expedition CK06-06</strain>
    </source>
</reference>
<accession>X1DLB0</accession>
<feature type="compositionally biased region" description="Basic and acidic residues" evidence="1">
    <location>
        <begin position="22"/>
        <end position="35"/>
    </location>
</feature>
<evidence type="ECO:0000256" key="1">
    <source>
        <dbReference type="SAM" id="MobiDB-lite"/>
    </source>
</evidence>
<evidence type="ECO:0000313" key="2">
    <source>
        <dbReference type="EMBL" id="GAH09055.1"/>
    </source>
</evidence>
<feature type="region of interest" description="Disordered" evidence="1">
    <location>
        <begin position="1"/>
        <end position="39"/>
    </location>
</feature>
<feature type="non-terminal residue" evidence="2">
    <location>
        <position position="54"/>
    </location>
</feature>
<dbReference type="AlphaFoldDB" id="X1DLB0"/>
<organism evidence="2">
    <name type="scientific">marine sediment metagenome</name>
    <dbReference type="NCBI Taxonomy" id="412755"/>
    <lineage>
        <taxon>unclassified sequences</taxon>
        <taxon>metagenomes</taxon>
        <taxon>ecological metagenomes</taxon>
    </lineage>
</organism>